<feature type="region of interest" description="Disordered" evidence="3">
    <location>
        <begin position="49"/>
        <end position="76"/>
    </location>
</feature>
<dbReference type="OrthoDB" id="5421695at2"/>
<dbReference type="InterPro" id="IPR011006">
    <property type="entry name" value="CheY-like_superfamily"/>
</dbReference>
<dbReference type="EMBL" id="VOSW01000150">
    <property type="protein sequence ID" value="KAE8754054.1"/>
    <property type="molecule type" value="Genomic_DNA"/>
</dbReference>
<evidence type="ECO:0000256" key="1">
    <source>
        <dbReference type="ARBA" id="ARBA00022553"/>
    </source>
</evidence>
<dbReference type="PROSITE" id="PS50110">
    <property type="entry name" value="RESPONSE_REGULATORY"/>
    <property type="match status" value="1"/>
</dbReference>
<dbReference type="Gene3D" id="3.40.50.2300">
    <property type="match status" value="1"/>
</dbReference>
<feature type="modified residue" description="4-aspartylphosphate" evidence="2">
    <location>
        <position position="132"/>
    </location>
</feature>
<reference evidence="5 6" key="1">
    <citation type="journal article" date="2020" name="Int. J. Syst. Evol. Microbiol.">
        <title>Paraburkholderia madseniana sp. nov., a phenolic acid-degrading bacterium isolated from acidic forest soil.</title>
        <authorList>
            <person name="Wilhelm R.C."/>
            <person name="Murphy S.J.L."/>
            <person name="Feriancek N.M."/>
            <person name="Karasz D.C."/>
            <person name="DeRito C.M."/>
            <person name="Newman J.D."/>
            <person name="Buckley D.H."/>
        </authorList>
    </citation>
    <scope>NUCLEOTIDE SEQUENCE [LARGE SCALE GENOMIC DNA]</scope>
    <source>
        <strain evidence="5 6">RP11</strain>
    </source>
</reference>
<evidence type="ECO:0000256" key="3">
    <source>
        <dbReference type="SAM" id="MobiDB-lite"/>
    </source>
</evidence>
<protein>
    <submittedName>
        <fullName evidence="5">Response regulator</fullName>
    </submittedName>
</protein>
<dbReference type="InterPro" id="IPR001789">
    <property type="entry name" value="Sig_transdc_resp-reg_receiver"/>
</dbReference>
<evidence type="ECO:0000313" key="6">
    <source>
        <dbReference type="Proteomes" id="UP000463700"/>
    </source>
</evidence>
<dbReference type="PANTHER" id="PTHR44591:SF3">
    <property type="entry name" value="RESPONSE REGULATORY DOMAIN-CONTAINING PROTEIN"/>
    <property type="match status" value="1"/>
</dbReference>
<evidence type="ECO:0000259" key="4">
    <source>
        <dbReference type="PROSITE" id="PS50110"/>
    </source>
</evidence>
<accession>A0A6N6W2M8</accession>
<comment type="caution">
    <text evidence="5">The sequence shown here is derived from an EMBL/GenBank/DDBJ whole genome shotgun (WGS) entry which is preliminary data.</text>
</comment>
<name>A0A6N6W2M8_9BURK</name>
<proteinExistence type="predicted"/>
<dbReference type="RefSeq" id="WP_154567236.1">
    <property type="nucleotide sequence ID" value="NZ_VOSW01000150.1"/>
</dbReference>
<dbReference type="InterPro" id="IPR050595">
    <property type="entry name" value="Bact_response_regulator"/>
</dbReference>
<dbReference type="SUPFAM" id="SSF52172">
    <property type="entry name" value="CheY-like"/>
    <property type="match status" value="1"/>
</dbReference>
<gene>
    <name evidence="5" type="ORF">FSO04_41825</name>
</gene>
<dbReference type="SMART" id="SM00448">
    <property type="entry name" value="REC"/>
    <property type="match status" value="1"/>
</dbReference>
<dbReference type="Proteomes" id="UP000463700">
    <property type="component" value="Unassembled WGS sequence"/>
</dbReference>
<sequence length="205" mass="21883">MVGPRQRSATFRDGRRDKGRRVIRGRLMSLPDRTVVKLVRAAPSGRAEPLLIRQSSAKNGPSHSGPGDGISSQPAPVTARPQRILIIDDNADASEALGMLLANEGHQVETRIDGVSGLSAAATFTPDFVLLDIGLPGMDGYEVARRLRESGANRNVILVAVTGYGLPADRLKSAEAGFDHHLTKPVDYEALIRLFGAGTQGTPRT</sequence>
<keyword evidence="1 2" id="KW-0597">Phosphoprotein</keyword>
<dbReference type="CDD" id="cd17580">
    <property type="entry name" value="REC_2_DhkD-like"/>
    <property type="match status" value="1"/>
</dbReference>
<feature type="compositionally biased region" description="Polar residues" evidence="3">
    <location>
        <begin position="53"/>
        <end position="62"/>
    </location>
</feature>
<dbReference type="GO" id="GO:0000160">
    <property type="term" value="P:phosphorelay signal transduction system"/>
    <property type="evidence" value="ECO:0007669"/>
    <property type="project" value="InterPro"/>
</dbReference>
<evidence type="ECO:0000313" key="5">
    <source>
        <dbReference type="EMBL" id="KAE8754054.1"/>
    </source>
</evidence>
<evidence type="ECO:0000256" key="2">
    <source>
        <dbReference type="PROSITE-ProRule" id="PRU00169"/>
    </source>
</evidence>
<dbReference type="PANTHER" id="PTHR44591">
    <property type="entry name" value="STRESS RESPONSE REGULATOR PROTEIN 1"/>
    <property type="match status" value="1"/>
</dbReference>
<feature type="domain" description="Response regulatory" evidence="4">
    <location>
        <begin position="83"/>
        <end position="199"/>
    </location>
</feature>
<dbReference type="AlphaFoldDB" id="A0A6N6W2M8"/>
<dbReference type="Pfam" id="PF00072">
    <property type="entry name" value="Response_reg"/>
    <property type="match status" value="1"/>
</dbReference>
<organism evidence="5 6">
    <name type="scientific">Paraburkholderia madseniana</name>
    <dbReference type="NCBI Taxonomy" id="2599607"/>
    <lineage>
        <taxon>Bacteria</taxon>
        <taxon>Pseudomonadati</taxon>
        <taxon>Pseudomonadota</taxon>
        <taxon>Betaproteobacteria</taxon>
        <taxon>Burkholderiales</taxon>
        <taxon>Burkholderiaceae</taxon>
        <taxon>Paraburkholderia</taxon>
    </lineage>
</organism>